<dbReference type="SUPFAM" id="SSF52540">
    <property type="entry name" value="P-loop containing nucleoside triphosphate hydrolases"/>
    <property type="match status" value="1"/>
</dbReference>
<dbReference type="NCBIfam" id="TIGR00073">
    <property type="entry name" value="hypB"/>
    <property type="match status" value="1"/>
</dbReference>
<dbReference type="RefSeq" id="WP_066197631.1">
    <property type="nucleotide sequence ID" value="NZ_CBCSAS010000013.1"/>
</dbReference>
<dbReference type="InterPro" id="IPR027417">
    <property type="entry name" value="P-loop_NTPase"/>
</dbReference>
<evidence type="ECO:0000256" key="3">
    <source>
        <dbReference type="ARBA" id="ARBA00022723"/>
    </source>
</evidence>
<dbReference type="Gene3D" id="3.40.50.300">
    <property type="entry name" value="P-loop containing nucleotide triphosphate hydrolases"/>
    <property type="match status" value="1"/>
</dbReference>
<keyword evidence="6" id="KW-0862">Zinc</keyword>
<proteinExistence type="inferred from homology"/>
<evidence type="ECO:0000259" key="8">
    <source>
        <dbReference type="Pfam" id="PF02492"/>
    </source>
</evidence>
<dbReference type="AlphaFoldDB" id="A0A132MGI1"/>
<protein>
    <submittedName>
        <fullName evidence="9">Hydantoin utilization protein A</fullName>
    </submittedName>
</protein>
<sequence length="222" mass="24837">MAEIILSQDALASNNRAAAHNRRLFEQYGVLVINVMSSPGAGKTTLLEKTIEALGDRYRIGVIQGDLATQIDADRVRARGARAAQINTHGVCHLEAAMVNKVLPQLDLEALDLLFIENVGNLVCPSGYDLGEHHRITVLSVPEGNDKILKYPVMFLRTELVLLNKIDVLPYFDFDVEQAIEDLRTINPKSRLIPISVKAETNLDEWYRWIDEVYARWSKAGA</sequence>
<keyword evidence="7" id="KW-0342">GTP-binding</keyword>
<gene>
    <name evidence="9" type="ORF">SA87_11435</name>
</gene>
<evidence type="ECO:0000313" key="9">
    <source>
        <dbReference type="EMBL" id="OAR05494.1"/>
    </source>
</evidence>
<evidence type="ECO:0000256" key="1">
    <source>
        <dbReference type="ARBA" id="ARBA00006211"/>
    </source>
</evidence>
<dbReference type="InterPro" id="IPR004392">
    <property type="entry name" value="Hyd_mat_HypB"/>
</dbReference>
<dbReference type="PANTHER" id="PTHR30134:SF2">
    <property type="entry name" value="HYDROGENASE MATURATION FACTOR HYPB"/>
    <property type="match status" value="1"/>
</dbReference>
<dbReference type="Pfam" id="PF02492">
    <property type="entry name" value="cobW"/>
    <property type="match status" value="1"/>
</dbReference>
<keyword evidence="2" id="KW-0533">Nickel</keyword>
<keyword evidence="4" id="KW-0547">Nucleotide-binding</keyword>
<evidence type="ECO:0000256" key="4">
    <source>
        <dbReference type="ARBA" id="ARBA00022741"/>
    </source>
</evidence>
<dbReference type="GO" id="GO:0008270">
    <property type="term" value="F:zinc ion binding"/>
    <property type="evidence" value="ECO:0007669"/>
    <property type="project" value="TreeGrafter"/>
</dbReference>
<feature type="domain" description="CobW/HypB/UreG nucleotide-binding" evidence="8">
    <location>
        <begin position="32"/>
        <end position="192"/>
    </location>
</feature>
<dbReference type="GO" id="GO:0051604">
    <property type="term" value="P:protein maturation"/>
    <property type="evidence" value="ECO:0007669"/>
    <property type="project" value="InterPro"/>
</dbReference>
<evidence type="ECO:0000256" key="2">
    <source>
        <dbReference type="ARBA" id="ARBA00022596"/>
    </source>
</evidence>
<reference evidence="9 10" key="1">
    <citation type="submission" date="2015-09" db="EMBL/GenBank/DDBJ databases">
        <title>Draft genome sequence of Hydrogenibacillus schlegelii DSM 2000.</title>
        <authorList>
            <person name="Hemp J."/>
        </authorList>
    </citation>
    <scope>NUCLEOTIDE SEQUENCE [LARGE SCALE GENOMIC DNA]</scope>
    <source>
        <strain evidence="9 10">MA 48</strain>
    </source>
</reference>
<dbReference type="CDD" id="cd05390">
    <property type="entry name" value="HypB"/>
    <property type="match status" value="1"/>
</dbReference>
<dbReference type="InterPro" id="IPR003495">
    <property type="entry name" value="CobW/HypB/UreG_nucleotide-bd"/>
</dbReference>
<dbReference type="Proteomes" id="UP000243024">
    <property type="component" value="Unassembled WGS sequence"/>
</dbReference>
<organism evidence="9 10">
    <name type="scientific">Hydrogenibacillus schlegelii</name>
    <name type="common">Bacillus schlegelii</name>
    <dbReference type="NCBI Taxonomy" id="1484"/>
    <lineage>
        <taxon>Bacteria</taxon>
        <taxon>Bacillati</taxon>
        <taxon>Bacillota</taxon>
        <taxon>Bacilli</taxon>
        <taxon>Bacillales</taxon>
        <taxon>Bacillales Family X. Incertae Sedis</taxon>
        <taxon>Hydrogenibacillus</taxon>
    </lineage>
</organism>
<keyword evidence="5" id="KW-0378">Hydrolase</keyword>
<dbReference type="GO" id="GO:0003924">
    <property type="term" value="F:GTPase activity"/>
    <property type="evidence" value="ECO:0007669"/>
    <property type="project" value="InterPro"/>
</dbReference>
<evidence type="ECO:0000256" key="7">
    <source>
        <dbReference type="ARBA" id="ARBA00023134"/>
    </source>
</evidence>
<keyword evidence="3" id="KW-0479">Metal-binding</keyword>
<dbReference type="PIRSF" id="PIRSF005624">
    <property type="entry name" value="Ni-bind_GTPase"/>
    <property type="match status" value="1"/>
</dbReference>
<evidence type="ECO:0000313" key="10">
    <source>
        <dbReference type="Proteomes" id="UP000243024"/>
    </source>
</evidence>
<dbReference type="GO" id="GO:0005525">
    <property type="term" value="F:GTP binding"/>
    <property type="evidence" value="ECO:0007669"/>
    <property type="project" value="UniProtKB-KW"/>
</dbReference>
<dbReference type="GO" id="GO:0016151">
    <property type="term" value="F:nickel cation binding"/>
    <property type="evidence" value="ECO:0007669"/>
    <property type="project" value="InterPro"/>
</dbReference>
<evidence type="ECO:0000256" key="6">
    <source>
        <dbReference type="ARBA" id="ARBA00022833"/>
    </source>
</evidence>
<name>A0A132MGI1_HYDSH</name>
<keyword evidence="10" id="KW-1185">Reference proteome</keyword>
<dbReference type="STRING" id="1484.SA87_11435"/>
<dbReference type="EMBL" id="JXBB01000001">
    <property type="protein sequence ID" value="OAR05494.1"/>
    <property type="molecule type" value="Genomic_DNA"/>
</dbReference>
<accession>A0A132MGI1</accession>
<comment type="caution">
    <text evidence="9">The sequence shown here is derived from an EMBL/GenBank/DDBJ whole genome shotgun (WGS) entry which is preliminary data.</text>
</comment>
<comment type="similarity">
    <text evidence="1">Belongs to the SIMIBI class G3E GTPase family. HypB/HupM subfamily.</text>
</comment>
<dbReference type="PANTHER" id="PTHR30134">
    <property type="entry name" value="HYDROGENASE PROTEIN ASSEMBLY PROTEIN, NICKEL CHAPERONE"/>
    <property type="match status" value="1"/>
</dbReference>
<evidence type="ECO:0000256" key="5">
    <source>
        <dbReference type="ARBA" id="ARBA00022801"/>
    </source>
</evidence>